<dbReference type="AlphaFoldDB" id="A0A2G9ZLW1"/>
<name>A0A2G9ZLW1_9BACT</name>
<evidence type="ECO:0000313" key="2">
    <source>
        <dbReference type="EMBL" id="PIP34173.1"/>
    </source>
</evidence>
<proteinExistence type="predicted"/>
<feature type="transmembrane region" description="Helical" evidence="1">
    <location>
        <begin position="81"/>
        <end position="99"/>
    </location>
</feature>
<accession>A0A2G9ZLW1</accession>
<comment type="caution">
    <text evidence="2">The sequence shown here is derived from an EMBL/GenBank/DDBJ whole genome shotgun (WGS) entry which is preliminary data.</text>
</comment>
<keyword evidence="1" id="KW-0472">Membrane</keyword>
<keyword evidence="1" id="KW-0812">Transmembrane</keyword>
<dbReference type="Proteomes" id="UP000230729">
    <property type="component" value="Unassembled WGS sequence"/>
</dbReference>
<dbReference type="EMBL" id="PCSD01000005">
    <property type="protein sequence ID" value="PIP34173.1"/>
    <property type="molecule type" value="Genomic_DNA"/>
</dbReference>
<gene>
    <name evidence="2" type="ORF">COX22_00390</name>
</gene>
<evidence type="ECO:0000256" key="1">
    <source>
        <dbReference type="SAM" id="Phobius"/>
    </source>
</evidence>
<feature type="transmembrane region" description="Helical" evidence="1">
    <location>
        <begin position="16"/>
        <end position="48"/>
    </location>
</feature>
<organism evidence="2 3">
    <name type="scientific">Candidatus Falkowbacteria bacterium CG23_combo_of_CG06-09_8_20_14_all_49_15</name>
    <dbReference type="NCBI Taxonomy" id="1974572"/>
    <lineage>
        <taxon>Bacteria</taxon>
        <taxon>Candidatus Falkowiibacteriota</taxon>
    </lineage>
</organism>
<feature type="transmembrane region" description="Helical" evidence="1">
    <location>
        <begin position="119"/>
        <end position="140"/>
    </location>
</feature>
<evidence type="ECO:0000313" key="3">
    <source>
        <dbReference type="Proteomes" id="UP000230729"/>
    </source>
</evidence>
<feature type="transmembrane region" description="Helical" evidence="1">
    <location>
        <begin position="146"/>
        <end position="171"/>
    </location>
</feature>
<keyword evidence="1" id="KW-1133">Transmembrane helix</keyword>
<protein>
    <submittedName>
        <fullName evidence="2">Uncharacterized protein</fullName>
    </submittedName>
</protein>
<sequence>MIIDPANKAVSVIKKILFIVQLFLGFLKYSCLAPAVLSFSAVLLFVVLSIKPNFSFRFLAYFSIINSQFKNETFSFGTKEILEIFSFVGLVCTAVFFIVKWAIKKLGRSEIRFSIKVKFFIFGTAVSLLYFLAFLVVIFSKKLDGNFYFVFGVFYLVNISSLAGYFFLTFLQNKIAFLAEKYQIQ</sequence>
<reference evidence="2 3" key="1">
    <citation type="submission" date="2017-09" db="EMBL/GenBank/DDBJ databases">
        <title>Depth-based differentiation of microbial function through sediment-hosted aquifers and enrichment of novel symbionts in the deep terrestrial subsurface.</title>
        <authorList>
            <person name="Probst A.J."/>
            <person name="Ladd B."/>
            <person name="Jarett J.K."/>
            <person name="Geller-Mcgrath D.E."/>
            <person name="Sieber C.M."/>
            <person name="Emerson J.B."/>
            <person name="Anantharaman K."/>
            <person name="Thomas B.C."/>
            <person name="Malmstrom R."/>
            <person name="Stieglmeier M."/>
            <person name="Klingl A."/>
            <person name="Woyke T."/>
            <person name="Ryan C.M."/>
            <person name="Banfield J.F."/>
        </authorList>
    </citation>
    <scope>NUCLEOTIDE SEQUENCE [LARGE SCALE GENOMIC DNA]</scope>
    <source>
        <strain evidence="2">CG23_combo_of_CG06-09_8_20_14_all_49_15</strain>
    </source>
</reference>